<sequence length="100" mass="11116">MVILRIQILRAFGWRATTHKPSVVQDHLLSQLVGLRDLRVFVLFLNSFENGKTSGGAGKFLSHITQSLEREVLTQARVVTRSQRSRASVVSSLTLSGRPS</sequence>
<proteinExistence type="predicted"/>
<gene>
    <name evidence="1" type="ORF">EVAR_99082_1</name>
</gene>
<dbReference type="EMBL" id="BGZK01001912">
    <property type="protein sequence ID" value="GBP88178.1"/>
    <property type="molecule type" value="Genomic_DNA"/>
</dbReference>
<keyword evidence="2" id="KW-1185">Reference proteome</keyword>
<evidence type="ECO:0000313" key="1">
    <source>
        <dbReference type="EMBL" id="GBP88178.1"/>
    </source>
</evidence>
<name>A0A4C1ZK78_EUMVA</name>
<evidence type="ECO:0000313" key="2">
    <source>
        <dbReference type="Proteomes" id="UP000299102"/>
    </source>
</evidence>
<comment type="caution">
    <text evidence="1">The sequence shown here is derived from an EMBL/GenBank/DDBJ whole genome shotgun (WGS) entry which is preliminary data.</text>
</comment>
<accession>A0A4C1ZK78</accession>
<protein>
    <submittedName>
        <fullName evidence="1">Uncharacterized protein</fullName>
    </submittedName>
</protein>
<dbReference type="AlphaFoldDB" id="A0A4C1ZK78"/>
<dbReference type="Proteomes" id="UP000299102">
    <property type="component" value="Unassembled WGS sequence"/>
</dbReference>
<reference evidence="1 2" key="1">
    <citation type="journal article" date="2019" name="Commun. Biol.">
        <title>The bagworm genome reveals a unique fibroin gene that provides high tensile strength.</title>
        <authorList>
            <person name="Kono N."/>
            <person name="Nakamura H."/>
            <person name="Ohtoshi R."/>
            <person name="Tomita M."/>
            <person name="Numata K."/>
            <person name="Arakawa K."/>
        </authorList>
    </citation>
    <scope>NUCLEOTIDE SEQUENCE [LARGE SCALE GENOMIC DNA]</scope>
</reference>
<organism evidence="1 2">
    <name type="scientific">Eumeta variegata</name>
    <name type="common">Bagworm moth</name>
    <name type="synonym">Eumeta japonica</name>
    <dbReference type="NCBI Taxonomy" id="151549"/>
    <lineage>
        <taxon>Eukaryota</taxon>
        <taxon>Metazoa</taxon>
        <taxon>Ecdysozoa</taxon>
        <taxon>Arthropoda</taxon>
        <taxon>Hexapoda</taxon>
        <taxon>Insecta</taxon>
        <taxon>Pterygota</taxon>
        <taxon>Neoptera</taxon>
        <taxon>Endopterygota</taxon>
        <taxon>Lepidoptera</taxon>
        <taxon>Glossata</taxon>
        <taxon>Ditrysia</taxon>
        <taxon>Tineoidea</taxon>
        <taxon>Psychidae</taxon>
        <taxon>Oiketicinae</taxon>
        <taxon>Eumeta</taxon>
    </lineage>
</organism>